<proteinExistence type="predicted"/>
<accession>A0A916YK07</accession>
<name>A0A916YK07_9BACT</name>
<evidence type="ECO:0000259" key="1">
    <source>
        <dbReference type="PROSITE" id="PS51352"/>
    </source>
</evidence>
<sequence>MSDTPTAPSINSNAIGFDLKNIDGKSVSLENFKDSKGVILVFLTNNCPIAKMYQSRVKDLQEKYAKLGFPVVAIDPADSREDMKTVANEKGFNFEYLHDADQKISFAYGAIVNTHTVILVKEKGAYKIAYIGAIDDNRDETKITTKYVETAIASILAKEEIKTKTSIAKGCTITYRK</sequence>
<dbReference type="GO" id="GO:0016209">
    <property type="term" value="F:antioxidant activity"/>
    <property type="evidence" value="ECO:0007669"/>
    <property type="project" value="InterPro"/>
</dbReference>
<gene>
    <name evidence="2" type="ORF">GCM10011514_09980</name>
</gene>
<dbReference type="PROSITE" id="PS51352">
    <property type="entry name" value="THIOREDOXIN_2"/>
    <property type="match status" value="1"/>
</dbReference>
<reference evidence="2" key="1">
    <citation type="journal article" date="2014" name="Int. J. Syst. Evol. Microbiol.">
        <title>Complete genome sequence of Corynebacterium casei LMG S-19264T (=DSM 44701T), isolated from a smear-ripened cheese.</title>
        <authorList>
            <consortium name="US DOE Joint Genome Institute (JGI-PGF)"/>
            <person name="Walter F."/>
            <person name="Albersmeier A."/>
            <person name="Kalinowski J."/>
            <person name="Ruckert C."/>
        </authorList>
    </citation>
    <scope>NUCLEOTIDE SEQUENCE</scope>
    <source>
        <strain evidence="2">CGMCC 1.15958</strain>
    </source>
</reference>
<dbReference type="Pfam" id="PF00578">
    <property type="entry name" value="AhpC-TSA"/>
    <property type="match status" value="1"/>
</dbReference>
<dbReference type="InterPro" id="IPR013766">
    <property type="entry name" value="Thioredoxin_domain"/>
</dbReference>
<dbReference type="GO" id="GO:0016491">
    <property type="term" value="F:oxidoreductase activity"/>
    <property type="evidence" value="ECO:0007669"/>
    <property type="project" value="InterPro"/>
</dbReference>
<dbReference type="RefSeq" id="WP_188764939.1">
    <property type="nucleotide sequence ID" value="NZ_BMKK01000002.1"/>
</dbReference>
<organism evidence="2 3">
    <name type="scientific">Emticicia aquatilis</name>
    <dbReference type="NCBI Taxonomy" id="1537369"/>
    <lineage>
        <taxon>Bacteria</taxon>
        <taxon>Pseudomonadati</taxon>
        <taxon>Bacteroidota</taxon>
        <taxon>Cytophagia</taxon>
        <taxon>Cytophagales</taxon>
        <taxon>Leadbetterellaceae</taxon>
        <taxon>Emticicia</taxon>
    </lineage>
</organism>
<dbReference type="PANTHER" id="PTHR43640:SF1">
    <property type="entry name" value="THIOREDOXIN-DEPENDENT PEROXIREDOXIN"/>
    <property type="match status" value="1"/>
</dbReference>
<dbReference type="Proteomes" id="UP000609064">
    <property type="component" value="Unassembled WGS sequence"/>
</dbReference>
<keyword evidence="3" id="KW-1185">Reference proteome</keyword>
<protein>
    <recommendedName>
        <fullName evidence="1">Thioredoxin domain-containing protein</fullName>
    </recommendedName>
</protein>
<evidence type="ECO:0000313" key="3">
    <source>
        <dbReference type="Proteomes" id="UP000609064"/>
    </source>
</evidence>
<dbReference type="EMBL" id="BMKK01000002">
    <property type="protein sequence ID" value="GGD47976.1"/>
    <property type="molecule type" value="Genomic_DNA"/>
</dbReference>
<dbReference type="PANTHER" id="PTHR43640">
    <property type="entry name" value="OS07G0260300 PROTEIN"/>
    <property type="match status" value="1"/>
</dbReference>
<reference evidence="2" key="2">
    <citation type="submission" date="2020-09" db="EMBL/GenBank/DDBJ databases">
        <authorList>
            <person name="Sun Q."/>
            <person name="Zhou Y."/>
        </authorList>
    </citation>
    <scope>NUCLEOTIDE SEQUENCE</scope>
    <source>
        <strain evidence="2">CGMCC 1.15958</strain>
    </source>
</reference>
<dbReference type="SUPFAM" id="SSF52833">
    <property type="entry name" value="Thioredoxin-like"/>
    <property type="match status" value="1"/>
</dbReference>
<dbReference type="Gene3D" id="3.40.30.10">
    <property type="entry name" value="Glutaredoxin"/>
    <property type="match status" value="1"/>
</dbReference>
<dbReference type="InterPro" id="IPR036249">
    <property type="entry name" value="Thioredoxin-like_sf"/>
</dbReference>
<evidence type="ECO:0000313" key="2">
    <source>
        <dbReference type="EMBL" id="GGD47976.1"/>
    </source>
</evidence>
<dbReference type="InterPro" id="IPR047262">
    <property type="entry name" value="PRX-like1"/>
</dbReference>
<feature type="domain" description="Thioredoxin" evidence="1">
    <location>
        <begin position="8"/>
        <end position="153"/>
    </location>
</feature>
<dbReference type="InterPro" id="IPR000866">
    <property type="entry name" value="AhpC/TSA"/>
</dbReference>
<comment type="caution">
    <text evidence="2">The sequence shown here is derived from an EMBL/GenBank/DDBJ whole genome shotgun (WGS) entry which is preliminary data.</text>
</comment>
<dbReference type="AlphaFoldDB" id="A0A916YK07"/>